<evidence type="ECO:0000256" key="5">
    <source>
        <dbReference type="ARBA" id="ARBA00022737"/>
    </source>
</evidence>
<evidence type="ECO:0000313" key="10">
    <source>
        <dbReference type="EMBL" id="CAD6195621.1"/>
    </source>
</evidence>
<dbReference type="GO" id="GO:0008270">
    <property type="term" value="F:zinc ion binding"/>
    <property type="evidence" value="ECO:0007669"/>
    <property type="project" value="UniProtKB-KW"/>
</dbReference>
<dbReference type="Pfam" id="PF26085">
    <property type="entry name" value="SH3_20"/>
    <property type="match status" value="1"/>
</dbReference>
<evidence type="ECO:0000256" key="8">
    <source>
        <dbReference type="SAM" id="MobiDB-lite"/>
    </source>
</evidence>
<keyword evidence="6" id="KW-0479">Metal-binding</keyword>
<dbReference type="PANTHER" id="PTHR15135:SF7">
    <property type="entry name" value="STAC-LIKE, ISOFORM J"/>
    <property type="match status" value="1"/>
</dbReference>
<feature type="region of interest" description="Disordered" evidence="8">
    <location>
        <begin position="40"/>
        <end position="70"/>
    </location>
</feature>
<evidence type="ECO:0000256" key="7">
    <source>
        <dbReference type="ARBA" id="ARBA00023136"/>
    </source>
</evidence>
<keyword evidence="6" id="KW-0863">Zinc-finger</keyword>
<name>A0A8S1HMV4_9PELO</name>
<sequence>MGVSRGNVQHLSCVFKTRVIWDDSISKLTIILLFNLQGRSQSSDGVNASNTRRATDGPREVRQLLVGDSSPPPRIVNSFLGLRSTPRHRITLVANGTRRFASSKDYIASRSRYHIGRRKENVCPEAMCSSASAPFSAVATPSAHIRRLFPRMAAGRRRMSLPQTPMGSPAGGLRMNPGLCSSARQPQRQLPQLRPNGSLFSLLHQYPPAESVLVEYDAHARLSQPELYTNSEVFRSPGYQRKAVTARSSNSSGIARKLLKRANYSDLSTRFQKTHGHSGGVGAVQSKVADVRGSANNVHDVIVDPVYLALKQATGRYTRRGSSTNLESASPSPRNLSQVSLQDSGYAEMTSAKGNPMLGSTPQLDNTGRSTGRRRAPKLSTQMKSLSLDCQDMPPRINSATRSPLRGKLAPRDFRRNGAVNGSSDFSDVERSCSPIVKSRRSSAALMQSRGYIVIHEYAPSYGAPLVLGERVHVVDNGDPDWLHGFRYNDRTEHLITFPATCVAQMHPGEQAMRILQNVFVPEQKFRMYRDQVVFAQPDTLVDGKVTVRTEHNALAPCPLSSLALI</sequence>
<evidence type="ECO:0000256" key="3">
    <source>
        <dbReference type="ARBA" id="ARBA00022475"/>
    </source>
</evidence>
<evidence type="ECO:0000256" key="4">
    <source>
        <dbReference type="ARBA" id="ARBA00022490"/>
    </source>
</evidence>
<keyword evidence="11" id="KW-1185">Reference proteome</keyword>
<dbReference type="AlphaFoldDB" id="A0A8S1HMV4"/>
<keyword evidence="3" id="KW-1003">Cell membrane</keyword>
<keyword evidence="7" id="KW-0472">Membrane</keyword>
<feature type="compositionally biased region" description="Polar residues" evidence="8">
    <location>
        <begin position="320"/>
        <end position="343"/>
    </location>
</feature>
<protein>
    <recommendedName>
        <fullName evidence="9">STAC3-related SH3 domain-containing protein</fullName>
    </recommendedName>
</protein>
<evidence type="ECO:0000259" key="9">
    <source>
        <dbReference type="Pfam" id="PF26085"/>
    </source>
</evidence>
<gene>
    <name evidence="10" type="ORF">CAUJ_LOCUS11540</name>
</gene>
<feature type="region of interest" description="Disordered" evidence="8">
    <location>
        <begin position="317"/>
        <end position="382"/>
    </location>
</feature>
<keyword evidence="6" id="KW-0862">Zinc</keyword>
<reference evidence="10" key="1">
    <citation type="submission" date="2020-10" db="EMBL/GenBank/DDBJ databases">
        <authorList>
            <person name="Kikuchi T."/>
        </authorList>
    </citation>
    <scope>NUCLEOTIDE SEQUENCE</scope>
    <source>
        <strain evidence="10">NKZ352</strain>
    </source>
</reference>
<evidence type="ECO:0000256" key="1">
    <source>
        <dbReference type="ARBA" id="ARBA00004236"/>
    </source>
</evidence>
<dbReference type="GO" id="GO:0003009">
    <property type="term" value="P:skeletal muscle contraction"/>
    <property type="evidence" value="ECO:0007669"/>
    <property type="project" value="TreeGrafter"/>
</dbReference>
<feature type="compositionally biased region" description="Polar residues" evidence="8">
    <location>
        <begin position="358"/>
        <end position="370"/>
    </location>
</feature>
<proteinExistence type="predicted"/>
<keyword evidence="5" id="KW-0677">Repeat</keyword>
<dbReference type="PANTHER" id="PTHR15135">
    <property type="entry name" value="STAC"/>
    <property type="match status" value="1"/>
</dbReference>
<feature type="compositionally biased region" description="Basic and acidic residues" evidence="8">
    <location>
        <begin position="53"/>
        <end position="62"/>
    </location>
</feature>
<dbReference type="InterPro" id="IPR059031">
    <property type="entry name" value="SH3_20"/>
</dbReference>
<dbReference type="Proteomes" id="UP000835052">
    <property type="component" value="Unassembled WGS sequence"/>
</dbReference>
<evidence type="ECO:0000256" key="6">
    <source>
        <dbReference type="ARBA" id="ARBA00022771"/>
    </source>
</evidence>
<dbReference type="GO" id="GO:1903078">
    <property type="term" value="P:positive regulation of protein localization to plasma membrane"/>
    <property type="evidence" value="ECO:0007669"/>
    <property type="project" value="TreeGrafter"/>
</dbReference>
<dbReference type="OrthoDB" id="6250593at2759"/>
<organism evidence="10 11">
    <name type="scientific">Caenorhabditis auriculariae</name>
    <dbReference type="NCBI Taxonomy" id="2777116"/>
    <lineage>
        <taxon>Eukaryota</taxon>
        <taxon>Metazoa</taxon>
        <taxon>Ecdysozoa</taxon>
        <taxon>Nematoda</taxon>
        <taxon>Chromadorea</taxon>
        <taxon>Rhabditida</taxon>
        <taxon>Rhabditina</taxon>
        <taxon>Rhabditomorpha</taxon>
        <taxon>Rhabditoidea</taxon>
        <taxon>Rhabditidae</taxon>
        <taxon>Peloderinae</taxon>
        <taxon>Caenorhabditis</taxon>
    </lineage>
</organism>
<feature type="compositionally biased region" description="Polar residues" evidence="8">
    <location>
        <begin position="40"/>
        <end position="52"/>
    </location>
</feature>
<dbReference type="InterPro" id="IPR039688">
    <property type="entry name" value="STAC1/2/3"/>
</dbReference>
<dbReference type="GO" id="GO:0005737">
    <property type="term" value="C:cytoplasm"/>
    <property type="evidence" value="ECO:0007669"/>
    <property type="project" value="UniProtKB-SubCell"/>
</dbReference>
<comment type="caution">
    <text evidence="10">The sequence shown here is derived from an EMBL/GenBank/DDBJ whole genome shotgun (WGS) entry which is preliminary data.</text>
</comment>
<dbReference type="EMBL" id="CAJGYM010000058">
    <property type="protein sequence ID" value="CAD6195621.1"/>
    <property type="molecule type" value="Genomic_DNA"/>
</dbReference>
<comment type="subcellular location">
    <subcellularLocation>
        <location evidence="1">Cell membrane</location>
    </subcellularLocation>
    <subcellularLocation>
        <location evidence="2">Cytoplasm</location>
    </subcellularLocation>
</comment>
<keyword evidence="4" id="KW-0963">Cytoplasm</keyword>
<evidence type="ECO:0000313" key="11">
    <source>
        <dbReference type="Proteomes" id="UP000835052"/>
    </source>
</evidence>
<dbReference type="GO" id="GO:0005886">
    <property type="term" value="C:plasma membrane"/>
    <property type="evidence" value="ECO:0007669"/>
    <property type="project" value="UniProtKB-SubCell"/>
</dbReference>
<evidence type="ECO:0000256" key="2">
    <source>
        <dbReference type="ARBA" id="ARBA00004496"/>
    </source>
</evidence>
<feature type="domain" description="STAC3-related SH3" evidence="9">
    <location>
        <begin position="508"/>
        <end position="565"/>
    </location>
</feature>
<accession>A0A8S1HMV4</accession>